<protein>
    <recommendedName>
        <fullName evidence="3">2'-5' RNA ligase</fullName>
    </recommendedName>
</protein>
<dbReference type="OrthoDB" id="10263155at2759"/>
<organism evidence="1 2">
    <name type="scientific">Delitschia confertaspora ATCC 74209</name>
    <dbReference type="NCBI Taxonomy" id="1513339"/>
    <lineage>
        <taxon>Eukaryota</taxon>
        <taxon>Fungi</taxon>
        <taxon>Dikarya</taxon>
        <taxon>Ascomycota</taxon>
        <taxon>Pezizomycotina</taxon>
        <taxon>Dothideomycetes</taxon>
        <taxon>Pleosporomycetidae</taxon>
        <taxon>Pleosporales</taxon>
        <taxon>Delitschiaceae</taxon>
        <taxon>Delitschia</taxon>
    </lineage>
</organism>
<sequence length="228" mass="25744">MVYKRQLAEHLSYKSALALLPPAAITPPIEAVRRTRDKSYARWPPHINLIYPFLASPSEGKELQMQSSSDQSRQLKEDIRSRIFKVVQDIPPFHISLSADPAGEFIHSKKSRTVWLRPLQEADGSDETAITQLQVALQAEFSQCIADDRPFVPHLSVGQAWNERTSTNLHKEIKDSISNFLSKIGPNPSKEGEIPACLDWYVDQVYVLERNGFHGRFQVIGSVKLGEP</sequence>
<dbReference type="Pfam" id="PF13563">
    <property type="entry name" value="2_5_RNA_ligase2"/>
    <property type="match status" value="1"/>
</dbReference>
<keyword evidence="2" id="KW-1185">Reference proteome</keyword>
<dbReference type="PANTHER" id="PTHR37474">
    <property type="entry name" value="RNA LIGASE/CYCLIC NUCLEOTIDE PHOSPHODIESTERASE"/>
    <property type="match status" value="1"/>
</dbReference>
<evidence type="ECO:0000313" key="1">
    <source>
        <dbReference type="EMBL" id="KAF2200173.1"/>
    </source>
</evidence>
<dbReference type="Gene3D" id="3.90.1140.10">
    <property type="entry name" value="Cyclic phosphodiesterase"/>
    <property type="match status" value="1"/>
</dbReference>
<dbReference type="Proteomes" id="UP000799536">
    <property type="component" value="Unassembled WGS sequence"/>
</dbReference>
<dbReference type="EMBL" id="ML994035">
    <property type="protein sequence ID" value="KAF2200173.1"/>
    <property type="molecule type" value="Genomic_DNA"/>
</dbReference>
<dbReference type="SUPFAM" id="SSF55144">
    <property type="entry name" value="LigT-like"/>
    <property type="match status" value="1"/>
</dbReference>
<gene>
    <name evidence="1" type="ORF">GQ43DRAFT_441805</name>
</gene>
<reference evidence="1" key="1">
    <citation type="journal article" date="2020" name="Stud. Mycol.">
        <title>101 Dothideomycetes genomes: a test case for predicting lifestyles and emergence of pathogens.</title>
        <authorList>
            <person name="Haridas S."/>
            <person name="Albert R."/>
            <person name="Binder M."/>
            <person name="Bloem J."/>
            <person name="Labutti K."/>
            <person name="Salamov A."/>
            <person name="Andreopoulos B."/>
            <person name="Baker S."/>
            <person name="Barry K."/>
            <person name="Bills G."/>
            <person name="Bluhm B."/>
            <person name="Cannon C."/>
            <person name="Castanera R."/>
            <person name="Culley D."/>
            <person name="Daum C."/>
            <person name="Ezra D."/>
            <person name="Gonzalez J."/>
            <person name="Henrissat B."/>
            <person name="Kuo A."/>
            <person name="Liang C."/>
            <person name="Lipzen A."/>
            <person name="Lutzoni F."/>
            <person name="Magnuson J."/>
            <person name="Mondo S."/>
            <person name="Nolan M."/>
            <person name="Ohm R."/>
            <person name="Pangilinan J."/>
            <person name="Park H.-J."/>
            <person name="Ramirez L."/>
            <person name="Alfaro M."/>
            <person name="Sun H."/>
            <person name="Tritt A."/>
            <person name="Yoshinaga Y."/>
            <person name="Zwiers L.-H."/>
            <person name="Turgeon B."/>
            <person name="Goodwin S."/>
            <person name="Spatafora J."/>
            <person name="Crous P."/>
            <person name="Grigoriev I."/>
        </authorList>
    </citation>
    <scope>NUCLEOTIDE SEQUENCE</scope>
    <source>
        <strain evidence="1">ATCC 74209</strain>
    </source>
</reference>
<dbReference type="InterPro" id="IPR009097">
    <property type="entry name" value="Cyclic_Pdiesterase"/>
</dbReference>
<evidence type="ECO:0000313" key="2">
    <source>
        <dbReference type="Proteomes" id="UP000799536"/>
    </source>
</evidence>
<evidence type="ECO:0008006" key="3">
    <source>
        <dbReference type="Google" id="ProtNLM"/>
    </source>
</evidence>
<name>A0A9P4JPF5_9PLEO</name>
<dbReference type="PANTHER" id="PTHR37474:SF1">
    <property type="entry name" value="2'-5' RNA LIGASE FAMILY PROTEIN"/>
    <property type="match status" value="1"/>
</dbReference>
<comment type="caution">
    <text evidence="1">The sequence shown here is derived from an EMBL/GenBank/DDBJ whole genome shotgun (WGS) entry which is preliminary data.</text>
</comment>
<dbReference type="AlphaFoldDB" id="A0A9P4JPF5"/>
<accession>A0A9P4JPF5</accession>
<proteinExistence type="predicted"/>